<organism evidence="1 2">
    <name type="scientific">Nocardia carnea</name>
    <dbReference type="NCBI Taxonomy" id="37328"/>
    <lineage>
        <taxon>Bacteria</taxon>
        <taxon>Bacillati</taxon>
        <taxon>Actinomycetota</taxon>
        <taxon>Actinomycetes</taxon>
        <taxon>Mycobacteriales</taxon>
        <taxon>Nocardiaceae</taxon>
        <taxon>Nocardia</taxon>
    </lineage>
</organism>
<sequence>MSSPDTARTIPGRSVTVDTCDLHTEPWIPLEALDIARHDEEELIIRCPESLFCLRGAQVIGGQIAPHFRNVVGLCPWIEVGVRDAAPPCGCEPFITTRQLRIVIHHGGRPWGPIASIACPAGCPEFAPVQAGRIGPHGFSRCPWTDIHVIEKGLYPPLLTAEDYQ</sequence>
<evidence type="ECO:0000313" key="2">
    <source>
        <dbReference type="Proteomes" id="UP001611263"/>
    </source>
</evidence>
<reference evidence="1 2" key="1">
    <citation type="submission" date="2024-10" db="EMBL/GenBank/DDBJ databases">
        <title>The Natural Products Discovery Center: Release of the First 8490 Sequenced Strains for Exploring Actinobacteria Biosynthetic Diversity.</title>
        <authorList>
            <person name="Kalkreuter E."/>
            <person name="Kautsar S.A."/>
            <person name="Yang D."/>
            <person name="Bader C.D."/>
            <person name="Teijaro C.N."/>
            <person name="Fluegel L."/>
            <person name="Davis C.M."/>
            <person name="Simpson J.R."/>
            <person name="Lauterbach L."/>
            <person name="Steele A.D."/>
            <person name="Gui C."/>
            <person name="Meng S."/>
            <person name="Li G."/>
            <person name="Viehrig K."/>
            <person name="Ye F."/>
            <person name="Su P."/>
            <person name="Kiefer A.F."/>
            <person name="Nichols A."/>
            <person name="Cepeda A.J."/>
            <person name="Yan W."/>
            <person name="Fan B."/>
            <person name="Jiang Y."/>
            <person name="Adhikari A."/>
            <person name="Zheng C.-J."/>
            <person name="Schuster L."/>
            <person name="Cowan T.M."/>
            <person name="Smanski M.J."/>
            <person name="Chevrette M.G."/>
            <person name="De Carvalho L.P.S."/>
            <person name="Shen B."/>
        </authorList>
    </citation>
    <scope>NUCLEOTIDE SEQUENCE [LARGE SCALE GENOMIC DNA]</scope>
    <source>
        <strain evidence="1 2">NPDC020568</strain>
    </source>
</reference>
<dbReference type="RefSeq" id="WP_156052285.1">
    <property type="nucleotide sequence ID" value="NZ_JBIRUQ010000004.1"/>
</dbReference>
<dbReference type="Proteomes" id="UP001611263">
    <property type="component" value="Unassembled WGS sequence"/>
</dbReference>
<dbReference type="EMBL" id="JBIRUQ010000004">
    <property type="protein sequence ID" value="MFI1462898.1"/>
    <property type="molecule type" value="Genomic_DNA"/>
</dbReference>
<proteinExistence type="predicted"/>
<keyword evidence="2" id="KW-1185">Reference proteome</keyword>
<name>A0ABW7TT79_9NOCA</name>
<protein>
    <submittedName>
        <fullName evidence="1">Uncharacterized protein</fullName>
    </submittedName>
</protein>
<comment type="caution">
    <text evidence="1">The sequence shown here is derived from an EMBL/GenBank/DDBJ whole genome shotgun (WGS) entry which is preliminary data.</text>
</comment>
<gene>
    <name evidence="1" type="ORF">ACH4WX_19470</name>
</gene>
<evidence type="ECO:0000313" key="1">
    <source>
        <dbReference type="EMBL" id="MFI1462898.1"/>
    </source>
</evidence>
<accession>A0ABW7TT79</accession>